<keyword evidence="3" id="KW-0863">Zinc-finger</keyword>
<dbReference type="InterPro" id="IPR036691">
    <property type="entry name" value="Endo/exonu/phosph_ase_sf"/>
</dbReference>
<evidence type="ECO:0000259" key="6">
    <source>
        <dbReference type="PROSITE" id="PS50878"/>
    </source>
</evidence>
<comment type="caution">
    <text evidence="7">The sequence shown here is derived from an EMBL/GenBank/DDBJ whole genome shotgun (WGS) entry which is preliminary data.</text>
</comment>
<feature type="compositionally biased region" description="Basic residues" evidence="4">
    <location>
        <begin position="177"/>
        <end position="186"/>
    </location>
</feature>
<feature type="region of interest" description="Disordered" evidence="4">
    <location>
        <begin position="170"/>
        <end position="208"/>
    </location>
</feature>
<protein>
    <submittedName>
        <fullName evidence="7">Reverse transcriptase</fullName>
    </submittedName>
</protein>
<feature type="domain" description="Reverse transcriptase" evidence="6">
    <location>
        <begin position="925"/>
        <end position="1048"/>
    </location>
</feature>
<feature type="domain" description="CCHC-type" evidence="5">
    <location>
        <begin position="402"/>
        <end position="415"/>
    </location>
</feature>
<keyword evidence="3" id="KW-0862">Zinc</keyword>
<dbReference type="PROSITE" id="PS50158">
    <property type="entry name" value="ZF_CCHC"/>
    <property type="match status" value="1"/>
</dbReference>
<evidence type="ECO:0000256" key="1">
    <source>
        <dbReference type="ARBA" id="ARBA00004173"/>
    </source>
</evidence>
<accession>A0A8H5XIK6</accession>
<keyword evidence="3" id="KW-0479">Metal-binding</keyword>
<dbReference type="PANTHER" id="PTHR33481:SF1">
    <property type="entry name" value="ENDONUCLEASE_EXONUCLEASE_PHOSPHATASE DOMAIN-CONTAINING PROTEIN-RELATED"/>
    <property type="match status" value="1"/>
</dbReference>
<organism evidence="7 8">
    <name type="scientific">Fusarium globosum</name>
    <dbReference type="NCBI Taxonomy" id="78864"/>
    <lineage>
        <taxon>Eukaryota</taxon>
        <taxon>Fungi</taxon>
        <taxon>Dikarya</taxon>
        <taxon>Ascomycota</taxon>
        <taxon>Pezizomycotina</taxon>
        <taxon>Sordariomycetes</taxon>
        <taxon>Hypocreomycetidae</taxon>
        <taxon>Hypocreales</taxon>
        <taxon>Nectriaceae</taxon>
        <taxon>Fusarium</taxon>
        <taxon>Fusarium fujikuroi species complex</taxon>
    </lineage>
</organism>
<evidence type="ECO:0000256" key="4">
    <source>
        <dbReference type="SAM" id="MobiDB-lite"/>
    </source>
</evidence>
<evidence type="ECO:0000256" key="3">
    <source>
        <dbReference type="PROSITE-ProRule" id="PRU00047"/>
    </source>
</evidence>
<feature type="region of interest" description="Disordered" evidence="4">
    <location>
        <begin position="429"/>
        <end position="467"/>
    </location>
</feature>
<dbReference type="InterPro" id="IPR005135">
    <property type="entry name" value="Endo/exonuclease/phosphatase"/>
</dbReference>
<evidence type="ECO:0000259" key="5">
    <source>
        <dbReference type="PROSITE" id="PS50158"/>
    </source>
</evidence>
<dbReference type="GO" id="GO:0005739">
    <property type="term" value="C:mitochondrion"/>
    <property type="evidence" value="ECO:0007669"/>
    <property type="project" value="UniProtKB-SubCell"/>
</dbReference>
<comment type="subcellular location">
    <subcellularLocation>
        <location evidence="1">Mitochondrion</location>
    </subcellularLocation>
</comment>
<dbReference type="SUPFAM" id="SSF56219">
    <property type="entry name" value="DNase I-like"/>
    <property type="match status" value="1"/>
</dbReference>
<evidence type="ECO:0000256" key="2">
    <source>
        <dbReference type="ARBA" id="ARBA00023128"/>
    </source>
</evidence>
<evidence type="ECO:0000313" key="8">
    <source>
        <dbReference type="Proteomes" id="UP000532311"/>
    </source>
</evidence>
<name>A0A8H5XIK6_9HYPO</name>
<feature type="compositionally biased region" description="Basic and acidic residues" evidence="4">
    <location>
        <begin position="430"/>
        <end position="467"/>
    </location>
</feature>
<feature type="non-terminal residue" evidence="7">
    <location>
        <position position="1048"/>
    </location>
</feature>
<dbReference type="Pfam" id="PF00078">
    <property type="entry name" value="RVT_1"/>
    <property type="match status" value="1"/>
</dbReference>
<feature type="region of interest" description="Disordered" evidence="4">
    <location>
        <begin position="45"/>
        <end position="87"/>
    </location>
</feature>
<dbReference type="InterPro" id="IPR000477">
    <property type="entry name" value="RT_dom"/>
</dbReference>
<keyword evidence="7" id="KW-0695">RNA-directed DNA polymerase</keyword>
<evidence type="ECO:0000313" key="7">
    <source>
        <dbReference type="EMBL" id="KAF5694460.1"/>
    </source>
</evidence>
<feature type="compositionally biased region" description="Low complexity" evidence="4">
    <location>
        <begin position="63"/>
        <end position="80"/>
    </location>
</feature>
<dbReference type="Proteomes" id="UP000532311">
    <property type="component" value="Unassembled WGS sequence"/>
</dbReference>
<keyword evidence="7" id="KW-0808">Transferase</keyword>
<dbReference type="EMBL" id="JAAQPF010001020">
    <property type="protein sequence ID" value="KAF5694460.1"/>
    <property type="molecule type" value="Genomic_DNA"/>
</dbReference>
<sequence>MASSPTIPPVALDPFDLGVHTPANLNRRARAALLQNSPAVVNSLIGVSPRPGRTAQTPSSPLNAAATAAATEGAERANPASTPEQQPISIIESANDLTRKHAEEYNAKLMVFQAFCAKLEEATKQFTSGPQRRFAQKFVDSVLDAWKRELSSDIPASEPTYSSVAAAASLPADRTRTAHQHHHHHQQQQQQQHRQSDPPHRQGQQAAVTAPLRQDLRVFVRLEAGAPARAHSGYAIRTLIKEKLGAVSDKVRQVFQVRSGWAVLTADHETRDSLVEKQAEWAAELGATAVETNKEWHTYVVSDFPRRLTDFRGNEVDSDSVVSDEIEIQTGLKPVDIRTGRQLSDNPLTKTLLVSFLKPTKRFWSLFGSRAARLIDKTDVPKQCETCWGYHFARKCHRQPVCQRCGKTGHSEVDCAAWEHSAEEMGAETYRQRHLDSQPESHIEIQQDTTEPPRDDTPADTRKNDRKPLRIFQANVGKIPPAHDCALALADSEKYDIVFLQEPWTAHTTTRCLTKTHPAYDTFAPVDFWDSNDTRPRVMTYVRRDPRLLADQIRPYQTRDILWITINGLTVVNFYRQNDEKDALSTLLRWPVPERCLIAGDFNARHRSWQTGQTLDRGQEIASWASENDLDLLNTLDIPTNPHGNTIDLAFTNIPLAEATVEDHLATSSDHFTLSLTLPDINPAPIQPGKIRVTTEDELKRFVEIVELGATDIPPADSTPAELDNLATSLVNLLTSAAKAAGRPSRKGSHPAPWWTEECACAAAAFRAIRRSYPLGFNQDVQMAKRDLYRVVRRAKRKYWRELIDSFSSSSALFKAVRWLKSPGPFQPPPLQVDDIVYETQVDKASALRRALLERRTLDDDIADPWTSASPPRSITFSPEVSPDEAQYATIHTGNTSPGADNITVNLLKAVWHVVGTHIRRLFERCLSTGHHPKPFKEAEVVVIAKPGRRDLTKPGAWRPISLLSCLGKGLERLIARRLAWAAVHYGVLHPQQAGALPKRSATDLVTALIHDIEEAFARNKVATLVTMDIQGAFDTVMRNRLVLRLRE</sequence>
<dbReference type="Pfam" id="PF14529">
    <property type="entry name" value="Exo_endo_phos_2"/>
    <property type="match status" value="1"/>
</dbReference>
<gene>
    <name evidence="7" type="ORF">FGLOB1_14209</name>
</gene>
<keyword evidence="7" id="KW-0548">Nucleotidyltransferase</keyword>
<dbReference type="InterPro" id="IPR001878">
    <property type="entry name" value="Znf_CCHC"/>
</dbReference>
<keyword evidence="8" id="KW-1185">Reference proteome</keyword>
<proteinExistence type="predicted"/>
<dbReference type="PANTHER" id="PTHR33481">
    <property type="entry name" value="REVERSE TRANSCRIPTASE"/>
    <property type="match status" value="1"/>
</dbReference>
<dbReference type="InterPro" id="IPR043502">
    <property type="entry name" value="DNA/RNA_pol_sf"/>
</dbReference>
<dbReference type="PROSITE" id="PS50878">
    <property type="entry name" value="RT_POL"/>
    <property type="match status" value="1"/>
</dbReference>
<dbReference type="AlphaFoldDB" id="A0A8H5XIK6"/>
<dbReference type="GO" id="GO:0003676">
    <property type="term" value="F:nucleic acid binding"/>
    <property type="evidence" value="ECO:0007669"/>
    <property type="project" value="InterPro"/>
</dbReference>
<dbReference type="GO" id="GO:0008270">
    <property type="term" value="F:zinc ion binding"/>
    <property type="evidence" value="ECO:0007669"/>
    <property type="project" value="UniProtKB-KW"/>
</dbReference>
<dbReference type="SUPFAM" id="SSF56672">
    <property type="entry name" value="DNA/RNA polymerases"/>
    <property type="match status" value="1"/>
</dbReference>
<dbReference type="Gene3D" id="3.60.10.10">
    <property type="entry name" value="Endonuclease/exonuclease/phosphatase"/>
    <property type="match status" value="1"/>
</dbReference>
<keyword evidence="2" id="KW-0496">Mitochondrion</keyword>
<dbReference type="GO" id="GO:0003964">
    <property type="term" value="F:RNA-directed DNA polymerase activity"/>
    <property type="evidence" value="ECO:0007669"/>
    <property type="project" value="UniProtKB-KW"/>
</dbReference>
<reference evidence="7 8" key="1">
    <citation type="submission" date="2020-05" db="EMBL/GenBank/DDBJ databases">
        <title>Identification and distribution of gene clusters putatively required for synthesis of sphingolipid metabolism inhibitors in phylogenetically diverse species of the filamentous fungus Fusarium.</title>
        <authorList>
            <person name="Kim H.-S."/>
            <person name="Busman M."/>
            <person name="Brown D.W."/>
            <person name="Divon H."/>
            <person name="Uhlig S."/>
            <person name="Proctor R.H."/>
        </authorList>
    </citation>
    <scope>NUCLEOTIDE SEQUENCE [LARGE SCALE GENOMIC DNA]</scope>
    <source>
        <strain evidence="7 8">NRRL 26131</strain>
    </source>
</reference>